<dbReference type="InterPro" id="IPR035965">
    <property type="entry name" value="PAS-like_dom_sf"/>
</dbReference>
<dbReference type="Gene3D" id="3.30.450.20">
    <property type="entry name" value="PAS domain"/>
    <property type="match status" value="2"/>
</dbReference>
<dbReference type="InterPro" id="IPR013655">
    <property type="entry name" value="PAS_fold_3"/>
</dbReference>
<dbReference type="PROSITE" id="PS50046">
    <property type="entry name" value="PHYTOCHROME_2"/>
    <property type="match status" value="1"/>
</dbReference>
<proteinExistence type="inferred from homology"/>
<dbReference type="SMART" id="SM00065">
    <property type="entry name" value="GAF"/>
    <property type="match status" value="1"/>
</dbReference>
<feature type="domain" description="Phytochrome chromophore attachment site" evidence="7">
    <location>
        <begin position="286"/>
        <end position="422"/>
    </location>
</feature>
<dbReference type="PROSITE" id="PS50109">
    <property type="entry name" value="HIS_KIN"/>
    <property type="match status" value="1"/>
</dbReference>
<evidence type="ECO:0000256" key="3">
    <source>
        <dbReference type="ARBA" id="ARBA00012438"/>
    </source>
</evidence>
<dbReference type="InterPro" id="IPR029016">
    <property type="entry name" value="GAF-like_dom_sf"/>
</dbReference>
<dbReference type="SUPFAM" id="SSF55785">
    <property type="entry name" value="PYP-like sensor domain (PAS domain)"/>
    <property type="match status" value="2"/>
</dbReference>
<dbReference type="Gene3D" id="1.10.287.130">
    <property type="match status" value="1"/>
</dbReference>
<evidence type="ECO:0000256" key="6">
    <source>
        <dbReference type="ARBA" id="ARBA00022777"/>
    </source>
</evidence>
<keyword evidence="11" id="KW-1185">Reference proteome</keyword>
<evidence type="ECO:0000256" key="1">
    <source>
        <dbReference type="ARBA" id="ARBA00000085"/>
    </source>
</evidence>
<dbReference type="InterPro" id="IPR013656">
    <property type="entry name" value="PAS_4"/>
</dbReference>
<dbReference type="InterPro" id="IPR016132">
    <property type="entry name" value="Phyto_chromo_attachment"/>
</dbReference>
<dbReference type="Pfam" id="PF08447">
    <property type="entry name" value="PAS_3"/>
    <property type="match status" value="1"/>
</dbReference>
<comment type="similarity">
    <text evidence="2">In the N-terminal section; belongs to the phytochrome family.</text>
</comment>
<dbReference type="Proteomes" id="UP000683511">
    <property type="component" value="Chromosome"/>
</dbReference>
<dbReference type="InterPro" id="IPR000700">
    <property type="entry name" value="PAS-assoc_C"/>
</dbReference>
<sequence length="702" mass="79029">MVETVKLLHQSDYPQEAITLLPKVAAHITGMFFQLHQCHDGSQTFVYVSSGCRELCEIEPEVFQADFSIIHKLILPQDLESFIESTAVAMATLKPWNWEGRIVTPSGQLKWVQGSSQVQPSTNGTILWEGLLIDITDKKQAETKLQATEARYQALLAAIPDLMFRISRDGNYLEMKRDSSNCPLLHAEILGKNLHDILPSDVATVGQKAIARTLSSGTWQTWEYQMLTPLGMRDYQARLVANGKDEVLAIVRDITEYKYAAAQLQLSAQRDRLLTETLARIRSSLNLDEILQVTVTEVRQFLRVDRVFIGLNDAHGGAKTVAESVNPKYPSILGWSEHEKNYYSEIKSLFATNRVRVVEDTAKIAVSPKLKSHYQKTQTKASLAVPIILEDELLGALIANQCSSIRHWQSMEIDLLQQLSEQLAIAIQQSLIYQKLATLNSNLERQVAERTGQLQQKMQELEELHRVKDVVLHTVAHDLRTSVMGNLMVFKHLINSRELRATNNSDPVMVPVSYSILERMLQGNERQLGMIDLLLEIHSSQQQGVALEREPVKFNTLIGDILTELQPLFSQNQATITNLITTDLPTVMVDAARLQRVMTNLFDYSLQHNPPGLNFTLKAKMTGGVIRIQIQDNGTALSKLECDRLFDLYVRDPQGPGSTSHGLKMYLCRQIIQAHGGEIGVNRSQQQGISFWFTLPLMSEQA</sequence>
<reference evidence="10" key="1">
    <citation type="submission" date="2017-04" db="EMBL/GenBank/DDBJ databases">
        <title>Genome deletions in a multicellular cyanobacterial endosymbiont for morphological adaptation in marine diatoms.</title>
        <authorList>
            <person name="Wang Y."/>
            <person name="Gao H."/>
            <person name="Li R."/>
            <person name="Xu X."/>
        </authorList>
    </citation>
    <scope>NUCLEOTIDE SEQUENCE</scope>
    <source>
        <strain evidence="10">FACHB 800</strain>
    </source>
</reference>
<dbReference type="InterPro" id="IPR000014">
    <property type="entry name" value="PAS"/>
</dbReference>
<evidence type="ECO:0000313" key="10">
    <source>
        <dbReference type="EMBL" id="QXE26460.1"/>
    </source>
</evidence>
<evidence type="ECO:0000259" key="9">
    <source>
        <dbReference type="PROSITE" id="PS50113"/>
    </source>
</evidence>
<dbReference type="Gene3D" id="3.30.565.10">
    <property type="entry name" value="Histidine kinase-like ATPase, C-terminal domain"/>
    <property type="match status" value="1"/>
</dbReference>
<dbReference type="Pfam" id="PF01590">
    <property type="entry name" value="GAF"/>
    <property type="match status" value="1"/>
</dbReference>
<dbReference type="GO" id="GO:0004673">
    <property type="term" value="F:protein histidine kinase activity"/>
    <property type="evidence" value="ECO:0007669"/>
    <property type="project" value="UniProtKB-EC"/>
</dbReference>
<dbReference type="SUPFAM" id="SSF55781">
    <property type="entry name" value="GAF domain-like"/>
    <property type="match status" value="1"/>
</dbReference>
<dbReference type="Pfam" id="PF02518">
    <property type="entry name" value="HATPase_c"/>
    <property type="match status" value="1"/>
</dbReference>
<dbReference type="InterPro" id="IPR052162">
    <property type="entry name" value="Sensor_kinase/Photoreceptor"/>
</dbReference>
<evidence type="ECO:0000259" key="8">
    <source>
        <dbReference type="PROSITE" id="PS50109"/>
    </source>
</evidence>
<organism evidence="10 11">
    <name type="scientific">Richelia sinica FACHB-800</name>
    <dbReference type="NCBI Taxonomy" id="1357546"/>
    <lineage>
        <taxon>Bacteria</taxon>
        <taxon>Bacillati</taxon>
        <taxon>Cyanobacteriota</taxon>
        <taxon>Cyanophyceae</taxon>
        <taxon>Nostocales</taxon>
        <taxon>Nostocaceae</taxon>
        <taxon>Richelia</taxon>
    </lineage>
</organism>
<feature type="domain" description="Histidine kinase" evidence="8">
    <location>
        <begin position="474"/>
        <end position="699"/>
    </location>
</feature>
<dbReference type="InterPro" id="IPR005467">
    <property type="entry name" value="His_kinase_dom"/>
</dbReference>
<dbReference type="PANTHER" id="PTHR43304">
    <property type="entry name" value="PHYTOCHROME-LIKE PROTEIN CPH1"/>
    <property type="match status" value="1"/>
</dbReference>
<comment type="catalytic activity">
    <reaction evidence="1">
        <text>ATP + protein L-histidine = ADP + protein N-phospho-L-histidine.</text>
        <dbReference type="EC" id="2.7.13.3"/>
    </reaction>
</comment>
<keyword evidence="4" id="KW-0597">Phosphoprotein</keyword>
<feature type="domain" description="PAC" evidence="9">
    <location>
        <begin position="96"/>
        <end position="147"/>
    </location>
</feature>
<dbReference type="PANTHER" id="PTHR43304:SF1">
    <property type="entry name" value="PAC DOMAIN-CONTAINING PROTEIN"/>
    <property type="match status" value="1"/>
</dbReference>
<dbReference type="SUPFAM" id="SSF55874">
    <property type="entry name" value="ATPase domain of HSP90 chaperone/DNA topoisomerase II/histidine kinase"/>
    <property type="match status" value="1"/>
</dbReference>
<accession>A0A975Y7L1</accession>
<dbReference type="RefSeq" id="WP_190601896.1">
    <property type="nucleotide sequence ID" value="NZ_CP021056.1"/>
</dbReference>
<dbReference type="SMART" id="SM00387">
    <property type="entry name" value="HATPase_c"/>
    <property type="match status" value="1"/>
</dbReference>
<keyword evidence="6 10" id="KW-0418">Kinase</keyword>
<dbReference type="InterPro" id="IPR003018">
    <property type="entry name" value="GAF"/>
</dbReference>
<gene>
    <name evidence="10" type="ORF">B6N60_05192</name>
</gene>
<dbReference type="CDD" id="cd00130">
    <property type="entry name" value="PAS"/>
    <property type="match status" value="1"/>
</dbReference>
<evidence type="ECO:0000256" key="2">
    <source>
        <dbReference type="ARBA" id="ARBA00006402"/>
    </source>
</evidence>
<evidence type="ECO:0000256" key="5">
    <source>
        <dbReference type="ARBA" id="ARBA00022679"/>
    </source>
</evidence>
<dbReference type="InterPro" id="IPR003594">
    <property type="entry name" value="HATPase_dom"/>
</dbReference>
<dbReference type="Pfam" id="PF08448">
    <property type="entry name" value="PAS_4"/>
    <property type="match status" value="1"/>
</dbReference>
<keyword evidence="5" id="KW-0808">Transferase</keyword>
<evidence type="ECO:0000259" key="7">
    <source>
        <dbReference type="PROSITE" id="PS50046"/>
    </source>
</evidence>
<name>A0A975Y7L1_9NOST</name>
<protein>
    <recommendedName>
        <fullName evidence="3">histidine kinase</fullName>
        <ecNumber evidence="3">2.7.13.3</ecNumber>
    </recommendedName>
</protein>
<dbReference type="AlphaFoldDB" id="A0A975Y7L1"/>
<dbReference type="PROSITE" id="PS50113">
    <property type="entry name" value="PAC"/>
    <property type="match status" value="1"/>
</dbReference>
<dbReference type="Gene3D" id="3.30.450.40">
    <property type="match status" value="1"/>
</dbReference>
<dbReference type="InterPro" id="IPR036890">
    <property type="entry name" value="HATPase_C_sf"/>
</dbReference>
<dbReference type="KEGG" id="rsin:B6N60_05192"/>
<dbReference type="EMBL" id="CP021056">
    <property type="protein sequence ID" value="QXE26460.1"/>
    <property type="molecule type" value="Genomic_DNA"/>
</dbReference>
<evidence type="ECO:0000313" key="11">
    <source>
        <dbReference type="Proteomes" id="UP000683511"/>
    </source>
</evidence>
<evidence type="ECO:0000256" key="4">
    <source>
        <dbReference type="ARBA" id="ARBA00022553"/>
    </source>
</evidence>
<dbReference type="EC" id="2.7.13.3" evidence="3"/>